<feature type="domain" description="DUF8175" evidence="1">
    <location>
        <begin position="58"/>
        <end position="246"/>
    </location>
</feature>
<keyword evidence="3" id="KW-1185">Reference proteome</keyword>
<protein>
    <submittedName>
        <fullName evidence="2">Exported protein</fullName>
    </submittedName>
</protein>
<dbReference type="KEGG" id="cms:CMS2695"/>
<dbReference type="STRING" id="31964.CMS2695"/>
<accession>B0RIY0</accession>
<name>B0RIY0_CLASE</name>
<dbReference type="HOGENOM" id="CLU_079857_1_0_11"/>
<evidence type="ECO:0000259" key="1">
    <source>
        <dbReference type="Pfam" id="PF26526"/>
    </source>
</evidence>
<evidence type="ECO:0000313" key="3">
    <source>
        <dbReference type="Proteomes" id="UP000001318"/>
    </source>
</evidence>
<dbReference type="InterPro" id="IPR058488">
    <property type="entry name" value="DUF8175"/>
</dbReference>
<sequence length="250" mass="25348">MSTPATPFHKRPLWIAVAALLAVILVVGGIAAGTGAFSGGGTPAAAPPGDATVAPDAAPAPGASALPDGAASVCGLQGYEETSSLTSAPEAKWEIIGTMAAPQAPKTAGPGVQEDDAQFRTCFAHTTEGALFATINFFATSTNPANQPRMYELLADGAARDTVRSAGGGTQQGSSTRLQVAGFKVTQYNADTATIDLAMSVSSKDGALVSQPMVVKWEHGDWKIVLTEAGPQYKPAPLTSLGGYIPFSGV</sequence>
<dbReference type="eggNOG" id="ENOG5033D9Z">
    <property type="taxonomic scope" value="Bacteria"/>
</dbReference>
<dbReference type="GeneID" id="29471618"/>
<reference evidence="2 3" key="1">
    <citation type="journal article" date="2008" name="J. Bacteriol.">
        <title>Genome of the actinomycete plant pathogen Clavibacter michiganensis subsp. sepedonicus suggests recent niche adaptation.</title>
        <authorList>
            <person name="Bentley S.D."/>
            <person name="Corton C."/>
            <person name="Brown S.E."/>
            <person name="Barron A."/>
            <person name="Clark L."/>
            <person name="Doggett J."/>
            <person name="Harris B."/>
            <person name="Ormond D."/>
            <person name="Quail M.A."/>
            <person name="May G."/>
            <person name="Francis D."/>
            <person name="Knudson D."/>
            <person name="Parkhill J."/>
            <person name="Ishimaru C.A."/>
        </authorList>
    </citation>
    <scope>NUCLEOTIDE SEQUENCE [LARGE SCALE GENOMIC DNA]</scope>
    <source>
        <strain evidence="3">ATCC 33113 / DSM 20744 / JCM 9667 / LMG 2889 / ICMP 2535 / C-1</strain>
    </source>
</reference>
<dbReference type="EMBL" id="AM849034">
    <property type="protein sequence ID" value="CAQ02767.1"/>
    <property type="molecule type" value="Genomic_DNA"/>
</dbReference>
<organism evidence="2 3">
    <name type="scientific">Clavibacter sepedonicus</name>
    <name type="common">Clavibacter michiganensis subsp. sepedonicus</name>
    <dbReference type="NCBI Taxonomy" id="31964"/>
    <lineage>
        <taxon>Bacteria</taxon>
        <taxon>Bacillati</taxon>
        <taxon>Actinomycetota</taxon>
        <taxon>Actinomycetes</taxon>
        <taxon>Micrococcales</taxon>
        <taxon>Microbacteriaceae</taxon>
        <taxon>Clavibacter</taxon>
    </lineage>
</organism>
<dbReference type="AlphaFoldDB" id="B0RIY0"/>
<dbReference type="Pfam" id="PF26526">
    <property type="entry name" value="DUF8175"/>
    <property type="match status" value="1"/>
</dbReference>
<gene>
    <name evidence="2" type="ordered locus">CMS2695</name>
</gene>
<dbReference type="Proteomes" id="UP000001318">
    <property type="component" value="Chromosome"/>
</dbReference>
<proteinExistence type="predicted"/>
<evidence type="ECO:0000313" key="2">
    <source>
        <dbReference type="EMBL" id="CAQ02767.1"/>
    </source>
</evidence>
<dbReference type="OrthoDB" id="4428031at2"/>
<dbReference type="RefSeq" id="WP_012299938.1">
    <property type="nucleotide sequence ID" value="NC_010407.1"/>
</dbReference>